<keyword evidence="1" id="KW-1133">Transmembrane helix</keyword>
<keyword evidence="1" id="KW-0472">Membrane</keyword>
<keyword evidence="1" id="KW-0812">Transmembrane</keyword>
<name>A0A1H1NZM3_MUCMA</name>
<evidence type="ECO:0000256" key="1">
    <source>
        <dbReference type="SAM" id="Phobius"/>
    </source>
</evidence>
<accession>A0A1H1NZM3</accession>
<dbReference type="EMBL" id="LT629740">
    <property type="protein sequence ID" value="SDS04412.1"/>
    <property type="molecule type" value="Genomic_DNA"/>
</dbReference>
<organism evidence="2 3">
    <name type="scientific">Mucilaginibacter mallensis</name>
    <dbReference type="NCBI Taxonomy" id="652787"/>
    <lineage>
        <taxon>Bacteria</taxon>
        <taxon>Pseudomonadati</taxon>
        <taxon>Bacteroidota</taxon>
        <taxon>Sphingobacteriia</taxon>
        <taxon>Sphingobacteriales</taxon>
        <taxon>Sphingobacteriaceae</taxon>
        <taxon>Mucilaginibacter</taxon>
    </lineage>
</organism>
<evidence type="ECO:0000313" key="3">
    <source>
        <dbReference type="Proteomes" id="UP000199679"/>
    </source>
</evidence>
<dbReference type="OrthoDB" id="796484at2"/>
<dbReference type="Proteomes" id="UP000199679">
    <property type="component" value="Chromosome I"/>
</dbReference>
<keyword evidence="3" id="KW-1185">Reference proteome</keyword>
<dbReference type="AlphaFoldDB" id="A0A1H1NZM3"/>
<proteinExistence type="predicted"/>
<protein>
    <submittedName>
        <fullName evidence="2">Uncharacterized protein</fullName>
    </submittedName>
</protein>
<reference evidence="2 3" key="1">
    <citation type="submission" date="2016-10" db="EMBL/GenBank/DDBJ databases">
        <authorList>
            <person name="de Groot N.N."/>
        </authorList>
    </citation>
    <scope>NUCLEOTIDE SEQUENCE [LARGE SCALE GENOMIC DNA]</scope>
    <source>
        <strain evidence="2 3">MP1X4</strain>
    </source>
</reference>
<dbReference type="RefSeq" id="WP_091368538.1">
    <property type="nucleotide sequence ID" value="NZ_LT629740.1"/>
</dbReference>
<gene>
    <name evidence="2" type="ORF">SAMN05216490_0434</name>
</gene>
<feature type="transmembrane region" description="Helical" evidence="1">
    <location>
        <begin position="85"/>
        <end position="116"/>
    </location>
</feature>
<evidence type="ECO:0000313" key="2">
    <source>
        <dbReference type="EMBL" id="SDS04412.1"/>
    </source>
</evidence>
<sequence length="137" mass="15835">MEISSQISEKTNHDTNELIERILLIMTREKYDITGIKTDSVKFDNAYGGRHEQIRRFDSGIFKIEDCGNYRVVDLNYTHLDSLDIVIICIISTLYIVAGICLNNSIFLMGVPFIVYATFKYYNLKRIAKEILTEIVN</sequence>